<keyword evidence="2" id="KW-1185">Reference proteome</keyword>
<dbReference type="AlphaFoldDB" id="A0A9E7JBS6"/>
<dbReference type="Proteomes" id="UP001055439">
    <property type="component" value="Chromosome 1"/>
</dbReference>
<proteinExistence type="predicted"/>
<organism evidence="1 2">
    <name type="scientific">Musa troglodytarum</name>
    <name type="common">fe'i banana</name>
    <dbReference type="NCBI Taxonomy" id="320322"/>
    <lineage>
        <taxon>Eukaryota</taxon>
        <taxon>Viridiplantae</taxon>
        <taxon>Streptophyta</taxon>
        <taxon>Embryophyta</taxon>
        <taxon>Tracheophyta</taxon>
        <taxon>Spermatophyta</taxon>
        <taxon>Magnoliopsida</taxon>
        <taxon>Liliopsida</taxon>
        <taxon>Zingiberales</taxon>
        <taxon>Musaceae</taxon>
        <taxon>Musa</taxon>
    </lineage>
</organism>
<name>A0A9E7JBS6_9LILI</name>
<gene>
    <name evidence="1" type="ORF">MUK42_37628</name>
</gene>
<protein>
    <submittedName>
        <fullName evidence="1">Uncharacterized protein</fullName>
    </submittedName>
</protein>
<accession>A0A9E7JBS6</accession>
<dbReference type="EMBL" id="CP097502">
    <property type="protein sequence ID" value="URD75254.1"/>
    <property type="molecule type" value="Genomic_DNA"/>
</dbReference>
<evidence type="ECO:0000313" key="1">
    <source>
        <dbReference type="EMBL" id="URD75254.1"/>
    </source>
</evidence>
<reference evidence="1" key="1">
    <citation type="submission" date="2022-05" db="EMBL/GenBank/DDBJ databases">
        <title>The Musa troglodytarum L. genome provides insights into the mechanism of non-climacteric behaviour and enrichment of carotenoids.</title>
        <authorList>
            <person name="Wang J."/>
        </authorList>
    </citation>
    <scope>NUCLEOTIDE SEQUENCE</scope>
    <source>
        <tissue evidence="1">Leaf</tissue>
    </source>
</reference>
<sequence length="92" mass="10175">MGALASLFPALRPTSLSRRRLHCLLAALWRTLPPSSPPFAASLGATVETGERKPSISEVIQSDQGPGCCPVQFQKPWFDARPKRFGKERSRR</sequence>
<evidence type="ECO:0000313" key="2">
    <source>
        <dbReference type="Proteomes" id="UP001055439"/>
    </source>
</evidence>